<dbReference type="Gene3D" id="3.30.460.10">
    <property type="entry name" value="Beta Polymerase, domain 2"/>
    <property type="match status" value="1"/>
</dbReference>
<dbReference type="Proteomes" id="UP000780801">
    <property type="component" value="Unassembled WGS sequence"/>
</dbReference>
<evidence type="ECO:0000256" key="4">
    <source>
        <dbReference type="ARBA" id="ARBA00012388"/>
    </source>
</evidence>
<feature type="compositionally biased region" description="Basic and acidic residues" evidence="8">
    <location>
        <begin position="831"/>
        <end position="848"/>
    </location>
</feature>
<keyword evidence="5" id="KW-0808">Transferase</keyword>
<keyword evidence="12" id="KW-1185">Reference proteome</keyword>
<comment type="similarity">
    <text evidence="3">Belongs to the DNA polymerase type-B-like family.</text>
</comment>
<feature type="domain" description="Poly(A) RNA polymerase mitochondrial-like central palm" evidence="10">
    <location>
        <begin position="384"/>
        <end position="515"/>
    </location>
</feature>
<feature type="compositionally biased region" description="Polar residues" evidence="8">
    <location>
        <begin position="851"/>
        <end position="860"/>
    </location>
</feature>
<feature type="compositionally biased region" description="Low complexity" evidence="8">
    <location>
        <begin position="803"/>
        <end position="830"/>
    </location>
</feature>
<dbReference type="Gene3D" id="1.10.1410.10">
    <property type="match status" value="1"/>
</dbReference>
<dbReference type="GO" id="GO:0010605">
    <property type="term" value="P:negative regulation of macromolecule metabolic process"/>
    <property type="evidence" value="ECO:0007669"/>
    <property type="project" value="UniProtKB-ARBA"/>
</dbReference>
<feature type="compositionally biased region" description="Polar residues" evidence="8">
    <location>
        <begin position="1"/>
        <end position="23"/>
    </location>
</feature>
<sequence>MTLAPSQSGSATSGNAYTTSAQGTKADPTVNAISLSSPLTATATAEGAVTPIAVTIATPIASLHSKVAANPLVKLPATATESARTLADQLLSHPVQDSADKAVDRDGVRPDSPTSLEDSSSDRGRDSFSSESASYTNPLESLNPGPSHSITGMTSGADSRQAIVLVDQNNMTVHLETPKGCSNPISSAQVATPPLSPIKRPQDIGQTEENVEEDEITALEYQDAQTGSDTDSSSTLPPAPAVPTSTALPQGLDYRSSDQQNNSALDCISGDGQMERSTTPPLEPLDNATLLNTVATATSAGPAAAVTTPQHNLPQSVPKASAWSTLLPGVSPIPLPRPPSKSVHTDTPANTTPRMSQQTRAISKELRLHEMFPIVLPPESEAKLTMEMIDLFETLLPTEESHMRRTMFVKKIENIIQMEWPGQDIQANPFGSTVNDLGTSSSDVDICITTTWPGLKNVQLLANAFRKHGMQKVFCVPRAKVPIVKLWDPELHLSCDMNINTPLGLMNTRMIKTYVAIDPRVRPFAMIIKHWARRRVLNDAANGGTISTYTWICIVLNFLQMRSPPILPVLHKIPHTLSKDNQVVNNNNTSFCDDIEKFEGFGLANKETLGGLLYAFFRRQVYDEHDLIYAIEYDYDHHVISVREGCYLTKESKGWHIPGKQYKLFCVEEPFDTSRNLGNSSDMASSKGLREEFRRALDILHQKSSLNLCCAQWAFPPSYYYTNNVIRKGPNGTMIAINNNNYSVGRRYGNGYRTNHYYYNYNQYYDEDYDDYDDDMDEGDEGEDGPEEISVMETLNIGTRPRSSNNPISGSNSNHQNTTTRNRSGSSSRRTGGEGHRSGSFSHTKDESLGEQANQGSSRNRGSRPSKGSAHENTSDPSRPNGSNRSKQDKSHGSSNNGPSRPRKSSSNSQKGGRSGGNSGGNGGNSGN</sequence>
<feature type="region of interest" description="Disordered" evidence="8">
    <location>
        <begin position="798"/>
        <end position="928"/>
    </location>
</feature>
<dbReference type="Pfam" id="PF03828">
    <property type="entry name" value="PAP_assoc"/>
    <property type="match status" value="1"/>
</dbReference>
<dbReference type="SUPFAM" id="SSF81631">
    <property type="entry name" value="PAP/OAS1 substrate-binding domain"/>
    <property type="match status" value="1"/>
</dbReference>
<organism evidence="11 12">
    <name type="scientific">Lunasporangiospora selenospora</name>
    <dbReference type="NCBI Taxonomy" id="979761"/>
    <lineage>
        <taxon>Eukaryota</taxon>
        <taxon>Fungi</taxon>
        <taxon>Fungi incertae sedis</taxon>
        <taxon>Mucoromycota</taxon>
        <taxon>Mortierellomycotina</taxon>
        <taxon>Mortierellomycetes</taxon>
        <taxon>Mortierellales</taxon>
        <taxon>Mortierellaceae</taxon>
        <taxon>Lunasporangiospora</taxon>
    </lineage>
</organism>
<dbReference type="CDD" id="cd05402">
    <property type="entry name" value="NT_PAP_TUTase"/>
    <property type="match status" value="1"/>
</dbReference>
<dbReference type="PANTHER" id="PTHR12271:SF113">
    <property type="entry name" value="POLY(A) RNA POLYMERASE CID11"/>
    <property type="match status" value="1"/>
</dbReference>
<feature type="region of interest" description="Disordered" evidence="8">
    <location>
        <begin position="175"/>
        <end position="211"/>
    </location>
</feature>
<evidence type="ECO:0000256" key="7">
    <source>
        <dbReference type="ARBA" id="ARBA00022842"/>
    </source>
</evidence>
<dbReference type="OrthoDB" id="2274644at2759"/>
<name>A0A9P6FXI7_9FUNG</name>
<feature type="compositionally biased region" description="Polar residues" evidence="8">
    <location>
        <begin position="223"/>
        <end position="236"/>
    </location>
</feature>
<feature type="compositionally biased region" description="Basic and acidic residues" evidence="8">
    <location>
        <begin position="98"/>
        <end position="109"/>
    </location>
</feature>
<feature type="domain" description="PAP-associated" evidence="9">
    <location>
        <begin position="609"/>
        <end position="674"/>
    </location>
</feature>
<evidence type="ECO:0000313" key="12">
    <source>
        <dbReference type="Proteomes" id="UP000780801"/>
    </source>
</evidence>
<gene>
    <name evidence="11" type="ORF">BGW38_009463</name>
</gene>
<evidence type="ECO:0000256" key="5">
    <source>
        <dbReference type="ARBA" id="ARBA00022679"/>
    </source>
</evidence>
<dbReference type="AlphaFoldDB" id="A0A9P6FXI7"/>
<dbReference type="InterPro" id="IPR054708">
    <property type="entry name" value="MTPAP-like_central"/>
</dbReference>
<feature type="region of interest" description="Disordered" evidence="8">
    <location>
        <begin position="333"/>
        <end position="356"/>
    </location>
</feature>
<keyword evidence="7" id="KW-0460">Magnesium</keyword>
<feature type="non-terminal residue" evidence="11">
    <location>
        <position position="928"/>
    </location>
</feature>
<dbReference type="GO" id="GO:0046872">
    <property type="term" value="F:metal ion binding"/>
    <property type="evidence" value="ECO:0007669"/>
    <property type="project" value="UniProtKB-KW"/>
</dbReference>
<keyword evidence="6" id="KW-0479">Metal-binding</keyword>
<comment type="cofactor">
    <cofactor evidence="2">
        <name>Mg(2+)</name>
        <dbReference type="ChEBI" id="CHEBI:18420"/>
    </cofactor>
</comment>
<dbReference type="InterPro" id="IPR002058">
    <property type="entry name" value="PAP_assoc"/>
</dbReference>
<dbReference type="InterPro" id="IPR043519">
    <property type="entry name" value="NT_sf"/>
</dbReference>
<evidence type="ECO:0000256" key="3">
    <source>
        <dbReference type="ARBA" id="ARBA00008593"/>
    </source>
</evidence>
<protein>
    <recommendedName>
        <fullName evidence="4">polynucleotide adenylyltransferase</fullName>
        <ecNumber evidence="4">2.7.7.19</ecNumber>
    </recommendedName>
</protein>
<feature type="region of interest" description="Disordered" evidence="8">
    <location>
        <begin position="1"/>
        <end position="26"/>
    </location>
</feature>
<dbReference type="PANTHER" id="PTHR12271">
    <property type="entry name" value="POLY A POLYMERASE CID PAP -RELATED"/>
    <property type="match status" value="1"/>
</dbReference>
<evidence type="ECO:0000256" key="1">
    <source>
        <dbReference type="ARBA" id="ARBA00001936"/>
    </source>
</evidence>
<feature type="region of interest" description="Disordered" evidence="8">
    <location>
        <begin position="93"/>
        <end position="154"/>
    </location>
</feature>
<dbReference type="EC" id="2.7.7.19" evidence="4"/>
<feature type="compositionally biased region" description="Polar residues" evidence="8">
    <location>
        <begin position="133"/>
        <end position="154"/>
    </location>
</feature>
<feature type="compositionally biased region" description="Gly residues" evidence="8">
    <location>
        <begin position="913"/>
        <end position="928"/>
    </location>
</feature>
<dbReference type="Pfam" id="PF22600">
    <property type="entry name" value="MTPAP-like_central"/>
    <property type="match status" value="1"/>
</dbReference>
<feature type="region of interest" description="Disordered" evidence="8">
    <location>
        <begin position="223"/>
        <end position="279"/>
    </location>
</feature>
<dbReference type="EMBL" id="JAABOA010000699">
    <property type="protein sequence ID" value="KAF9583438.1"/>
    <property type="molecule type" value="Genomic_DNA"/>
</dbReference>
<accession>A0A9P6FXI7</accession>
<evidence type="ECO:0000313" key="11">
    <source>
        <dbReference type="EMBL" id="KAF9583438.1"/>
    </source>
</evidence>
<dbReference type="SUPFAM" id="SSF81301">
    <property type="entry name" value="Nucleotidyltransferase"/>
    <property type="match status" value="1"/>
</dbReference>
<comment type="caution">
    <text evidence="11">The sequence shown here is derived from an EMBL/GenBank/DDBJ whole genome shotgun (WGS) entry which is preliminary data.</text>
</comment>
<evidence type="ECO:0000259" key="10">
    <source>
        <dbReference type="Pfam" id="PF22600"/>
    </source>
</evidence>
<proteinExistence type="inferred from homology"/>
<feature type="compositionally biased region" description="Polar residues" evidence="8">
    <location>
        <begin position="875"/>
        <end position="885"/>
    </location>
</feature>
<dbReference type="GO" id="GO:0031123">
    <property type="term" value="P:RNA 3'-end processing"/>
    <property type="evidence" value="ECO:0007669"/>
    <property type="project" value="TreeGrafter"/>
</dbReference>
<evidence type="ECO:0000256" key="2">
    <source>
        <dbReference type="ARBA" id="ARBA00001946"/>
    </source>
</evidence>
<reference evidence="11" key="1">
    <citation type="journal article" date="2020" name="Fungal Divers.">
        <title>Resolving the Mortierellaceae phylogeny through synthesis of multi-gene phylogenetics and phylogenomics.</title>
        <authorList>
            <person name="Vandepol N."/>
            <person name="Liber J."/>
            <person name="Desiro A."/>
            <person name="Na H."/>
            <person name="Kennedy M."/>
            <person name="Barry K."/>
            <person name="Grigoriev I.V."/>
            <person name="Miller A.N."/>
            <person name="O'Donnell K."/>
            <person name="Stajich J.E."/>
            <person name="Bonito G."/>
        </authorList>
    </citation>
    <scope>NUCLEOTIDE SEQUENCE</scope>
    <source>
        <strain evidence="11">KOD1015</strain>
    </source>
</reference>
<evidence type="ECO:0000256" key="8">
    <source>
        <dbReference type="SAM" id="MobiDB-lite"/>
    </source>
</evidence>
<evidence type="ECO:0000256" key="6">
    <source>
        <dbReference type="ARBA" id="ARBA00022723"/>
    </source>
</evidence>
<comment type="cofactor">
    <cofactor evidence="1">
        <name>Mn(2+)</name>
        <dbReference type="ChEBI" id="CHEBI:29035"/>
    </cofactor>
</comment>
<dbReference type="GO" id="GO:1990817">
    <property type="term" value="F:poly(A) RNA polymerase activity"/>
    <property type="evidence" value="ECO:0007669"/>
    <property type="project" value="UniProtKB-EC"/>
</dbReference>
<evidence type="ECO:0000259" key="9">
    <source>
        <dbReference type="Pfam" id="PF03828"/>
    </source>
</evidence>
<feature type="compositionally biased region" description="Polar residues" evidence="8">
    <location>
        <begin position="345"/>
        <end position="356"/>
    </location>
</feature>